<dbReference type="RefSeq" id="WP_007147242.1">
    <property type="nucleotide sequence ID" value="NZ_AKCI01000001.1"/>
</dbReference>
<gene>
    <name evidence="5" type="ORF">HMPREF9156_00174</name>
</gene>
<dbReference type="OrthoDB" id="3218134at2"/>
<feature type="region of interest" description="Disordered" evidence="3">
    <location>
        <begin position="238"/>
        <end position="262"/>
    </location>
</feature>
<dbReference type="eggNOG" id="COG3879">
    <property type="taxonomic scope" value="Bacteria"/>
</dbReference>
<evidence type="ECO:0000313" key="5">
    <source>
        <dbReference type="EMBL" id="EJD65410.1"/>
    </source>
</evidence>
<evidence type="ECO:0000256" key="4">
    <source>
        <dbReference type="SAM" id="Phobius"/>
    </source>
</evidence>
<evidence type="ECO:0000256" key="2">
    <source>
        <dbReference type="SAM" id="Coils"/>
    </source>
</evidence>
<keyword evidence="4" id="KW-0812">Transmembrane</keyword>
<keyword evidence="2" id="KW-0175">Coiled coil</keyword>
<comment type="caution">
    <text evidence="5">The sequence shown here is derived from an EMBL/GenBank/DDBJ whole genome shotgun (WGS) entry which is preliminary data.</text>
</comment>
<feature type="region of interest" description="Disordered" evidence="3">
    <location>
        <begin position="1"/>
        <end position="32"/>
    </location>
</feature>
<dbReference type="PANTHER" id="PTHR37313">
    <property type="entry name" value="UPF0749 PROTEIN RV1825"/>
    <property type="match status" value="1"/>
</dbReference>
<dbReference type="AlphaFoldDB" id="J0D616"/>
<dbReference type="EMBL" id="AGZS01000001">
    <property type="protein sequence ID" value="EJD65410.1"/>
    <property type="molecule type" value="Genomic_DNA"/>
</dbReference>
<evidence type="ECO:0000256" key="3">
    <source>
        <dbReference type="SAM" id="MobiDB-lite"/>
    </source>
</evidence>
<dbReference type="Pfam" id="PF05949">
    <property type="entry name" value="DUF881"/>
    <property type="match status" value="1"/>
</dbReference>
<dbReference type="STRING" id="857290.HMPREF9156_00174"/>
<sequence>MAAQKPQKPLHPDRFPANRLKRRKTSEGLFDDPWEPDTALFIQPAEPRDDSIYLDTAAEDVDSLQTFLPVSQAVRRRSAFSASAAGLLRYEITENTMGAGHTGGCHSSSQLLDDLINHPMDQMYDDSMLTAKRTGKAGTWVMRALSFILCVVIGVVGTQAVKLLQRNTRAKVRGALSAQVSNANEHQKKLLAEVTSAQQRLNKLTESVDNFELSQRQKEDNFSAALTKIEGPGLRIVITNPSSDTSADDQGGNRTSAGQAKQSLSDEQMQIIISRLWAYKADGIAINGIRLGLQSSIRLAGNNILIGTTPITSPYTIEAIGNARELSAAIDAEHNPRFNEMLRKYGISVTISNQRSLTLPAAGMVKINYAKEK</sequence>
<keyword evidence="4" id="KW-1133">Transmembrane helix</keyword>
<reference evidence="5 6" key="1">
    <citation type="submission" date="2012-01" db="EMBL/GenBank/DDBJ databases">
        <title>The Genome Sequence of Scardovia wiggsiae F0424.</title>
        <authorList>
            <consortium name="The Broad Institute Genome Sequencing Platform"/>
            <person name="Earl A."/>
            <person name="Ward D."/>
            <person name="Feldgarden M."/>
            <person name="Gevers D."/>
            <person name="Izard J."/>
            <person name="Ganesan A."/>
            <person name="Baranova O.V."/>
            <person name="Blanton J.M."/>
            <person name="Tanner A.C."/>
            <person name="Mathney J."/>
            <person name="Dewhirst F.E."/>
            <person name="Young S.K."/>
            <person name="Zeng Q."/>
            <person name="Gargeya S."/>
            <person name="Fitzgerald M."/>
            <person name="Haas B."/>
            <person name="Abouelleil A."/>
            <person name="Alvarado L."/>
            <person name="Arachchi H.M."/>
            <person name="Berlin A."/>
            <person name="Chapman S.B."/>
            <person name="Gearin G."/>
            <person name="Goldberg J."/>
            <person name="Griggs A."/>
            <person name="Gujja S."/>
            <person name="Hansen M."/>
            <person name="Heiman D."/>
            <person name="Howarth C."/>
            <person name="Larimer J."/>
            <person name="Lui A."/>
            <person name="MacDonald P.J.P."/>
            <person name="McCowen C."/>
            <person name="Montmayeur A."/>
            <person name="Murphy C."/>
            <person name="Neiman D."/>
            <person name="Pearson M."/>
            <person name="Priest M."/>
            <person name="Roberts A."/>
            <person name="Saif S."/>
            <person name="Shea T."/>
            <person name="Sisk P."/>
            <person name="Stolte C."/>
            <person name="Sykes S."/>
            <person name="Wortman J."/>
            <person name="Nusbaum C."/>
            <person name="Birren B."/>
        </authorList>
    </citation>
    <scope>NUCLEOTIDE SEQUENCE [LARGE SCALE GENOMIC DNA]</scope>
    <source>
        <strain evidence="5 6">F0424</strain>
    </source>
</reference>
<dbReference type="Proteomes" id="UP000006415">
    <property type="component" value="Unassembled WGS sequence"/>
</dbReference>
<feature type="coiled-coil region" evidence="2">
    <location>
        <begin position="187"/>
        <end position="214"/>
    </location>
</feature>
<comment type="similarity">
    <text evidence="1">Belongs to the UPF0749 family.</text>
</comment>
<dbReference type="Gene3D" id="3.30.70.1880">
    <property type="entry name" value="Protein of unknown function DUF881"/>
    <property type="match status" value="1"/>
</dbReference>
<keyword evidence="4" id="KW-0472">Membrane</keyword>
<dbReference type="InterPro" id="IPR010273">
    <property type="entry name" value="DUF881"/>
</dbReference>
<evidence type="ECO:0000313" key="6">
    <source>
        <dbReference type="Proteomes" id="UP000006415"/>
    </source>
</evidence>
<dbReference type="PANTHER" id="PTHR37313:SF1">
    <property type="entry name" value="UPF0749 PROTEIN RV1823"/>
    <property type="match status" value="1"/>
</dbReference>
<dbReference type="HOGENOM" id="CLU_040273_1_1_11"/>
<proteinExistence type="inferred from homology"/>
<accession>J0D616</accession>
<evidence type="ECO:0000256" key="1">
    <source>
        <dbReference type="ARBA" id="ARBA00009108"/>
    </source>
</evidence>
<feature type="transmembrane region" description="Helical" evidence="4">
    <location>
        <begin position="140"/>
        <end position="161"/>
    </location>
</feature>
<keyword evidence="6" id="KW-1185">Reference proteome</keyword>
<evidence type="ECO:0008006" key="7">
    <source>
        <dbReference type="Google" id="ProtNLM"/>
    </source>
</evidence>
<protein>
    <recommendedName>
        <fullName evidence="7">DUF881 domain-containing protein</fullName>
    </recommendedName>
</protein>
<dbReference type="GO" id="GO:0005886">
    <property type="term" value="C:plasma membrane"/>
    <property type="evidence" value="ECO:0007669"/>
    <property type="project" value="TreeGrafter"/>
</dbReference>
<name>J0D616_9BIFI</name>
<feature type="compositionally biased region" description="Polar residues" evidence="3">
    <location>
        <begin position="252"/>
        <end position="262"/>
    </location>
</feature>
<organism evidence="5 6">
    <name type="scientific">Scardovia wiggsiae F0424</name>
    <dbReference type="NCBI Taxonomy" id="857290"/>
    <lineage>
        <taxon>Bacteria</taxon>
        <taxon>Bacillati</taxon>
        <taxon>Actinomycetota</taxon>
        <taxon>Actinomycetes</taxon>
        <taxon>Bifidobacteriales</taxon>
        <taxon>Bifidobacteriaceae</taxon>
        <taxon>Scardovia</taxon>
    </lineage>
</organism>